<reference evidence="2" key="1">
    <citation type="submission" date="2015-12" db="EMBL/GenBank/DDBJ databases">
        <title>Complete genome sequence of Pandoraea norimbergensis DSM 11628.</title>
        <authorList>
            <person name="Ee R."/>
            <person name="Lim Y.-L."/>
            <person name="Yong D."/>
            <person name="Yin W.-F."/>
            <person name="Chan K.-G."/>
        </authorList>
    </citation>
    <scope>NUCLEOTIDE SEQUENCE [LARGE SCALE GENOMIC DNA]</scope>
    <source>
        <strain evidence="2">DSM 11628</strain>
    </source>
</reference>
<evidence type="ECO:0000313" key="1">
    <source>
        <dbReference type="EMBL" id="ALS60155.1"/>
    </source>
</evidence>
<sequence>MTCELEARYEACEDLALQRHAYTTKKICSQGWTAKDVFERIEPAVDGKLRSGEWDLSREEAAWTLCREKRLTEPGQD</sequence>
<evidence type="ECO:0000313" key="2">
    <source>
        <dbReference type="Proteomes" id="UP000060277"/>
    </source>
</evidence>
<organism evidence="1 2">
    <name type="scientific">Pandoraea norimbergensis</name>
    <dbReference type="NCBI Taxonomy" id="93219"/>
    <lineage>
        <taxon>Bacteria</taxon>
        <taxon>Pseudomonadati</taxon>
        <taxon>Pseudomonadota</taxon>
        <taxon>Betaproteobacteria</taxon>
        <taxon>Burkholderiales</taxon>
        <taxon>Burkholderiaceae</taxon>
        <taxon>Pandoraea</taxon>
    </lineage>
</organism>
<accession>A0ABM5WID8</accession>
<dbReference type="EMBL" id="CP013480">
    <property type="protein sequence ID" value="ALS60155.1"/>
    <property type="molecule type" value="Genomic_DNA"/>
</dbReference>
<evidence type="ECO:0008006" key="3">
    <source>
        <dbReference type="Google" id="ProtNLM"/>
    </source>
</evidence>
<keyword evidence="2" id="KW-1185">Reference proteome</keyword>
<gene>
    <name evidence="1" type="ORF">AT302_10645</name>
</gene>
<proteinExistence type="predicted"/>
<dbReference type="Proteomes" id="UP000060277">
    <property type="component" value="Chromosome"/>
</dbReference>
<name>A0ABM5WID8_9BURK</name>
<dbReference type="RefSeq" id="WP_058377073.1">
    <property type="nucleotide sequence ID" value="NZ_CP013480.3"/>
</dbReference>
<protein>
    <recommendedName>
        <fullName evidence="3">CopG family transcriptional regulator</fullName>
    </recommendedName>
</protein>